<proteinExistence type="inferred from homology"/>
<dbReference type="CDD" id="cd00165">
    <property type="entry name" value="S4"/>
    <property type="match status" value="1"/>
</dbReference>
<evidence type="ECO:0000256" key="3">
    <source>
        <dbReference type="ARBA" id="ARBA00036882"/>
    </source>
</evidence>
<comment type="catalytic activity">
    <reaction evidence="3">
        <text>uridine(1911/1915/1917) in 23S rRNA = pseudouridine(1911/1915/1917) in 23S rRNA</text>
        <dbReference type="Rhea" id="RHEA:42524"/>
        <dbReference type="Rhea" id="RHEA-COMP:10097"/>
        <dbReference type="Rhea" id="RHEA-COMP:10098"/>
        <dbReference type="ChEBI" id="CHEBI:65314"/>
        <dbReference type="ChEBI" id="CHEBI:65315"/>
        <dbReference type="EC" id="5.4.99.23"/>
    </reaction>
</comment>
<comment type="similarity">
    <text evidence="1 6">Belongs to the pseudouridine synthase RluA family.</text>
</comment>
<keyword evidence="2 6" id="KW-0413">Isomerase</keyword>
<evidence type="ECO:0000256" key="4">
    <source>
        <dbReference type="PIRSR" id="PIRSR606225-1"/>
    </source>
</evidence>
<dbReference type="InterPro" id="IPR002942">
    <property type="entry name" value="S4_RNA-bd"/>
</dbReference>
<dbReference type="SUPFAM" id="SSF55120">
    <property type="entry name" value="Pseudouridine synthase"/>
    <property type="match status" value="1"/>
</dbReference>
<dbReference type="InterPro" id="IPR006224">
    <property type="entry name" value="PsdUridine_synth_RluA-like_CS"/>
</dbReference>
<dbReference type="InterPro" id="IPR006225">
    <property type="entry name" value="PsdUridine_synth_RluC/D"/>
</dbReference>
<evidence type="ECO:0000256" key="6">
    <source>
        <dbReference type="RuleBase" id="RU362028"/>
    </source>
</evidence>
<evidence type="ECO:0000313" key="8">
    <source>
        <dbReference type="EMBL" id="QIZ20757.1"/>
    </source>
</evidence>
<accession>A0A6H1Q1G4</accession>
<evidence type="ECO:0000259" key="7">
    <source>
        <dbReference type="SMART" id="SM00363"/>
    </source>
</evidence>
<evidence type="ECO:0000256" key="5">
    <source>
        <dbReference type="PROSITE-ProRule" id="PRU00182"/>
    </source>
</evidence>
<dbReference type="RefSeq" id="WP_168606639.1">
    <property type="nucleotide sequence ID" value="NZ_CP038852.1"/>
</dbReference>
<dbReference type="AlphaFoldDB" id="A0A6H1Q1G4"/>
<keyword evidence="5" id="KW-0694">RNA-binding</keyword>
<dbReference type="CDD" id="cd02869">
    <property type="entry name" value="PseudoU_synth_RluA_like"/>
    <property type="match status" value="1"/>
</dbReference>
<dbReference type="GO" id="GO:0003723">
    <property type="term" value="F:RNA binding"/>
    <property type="evidence" value="ECO:0007669"/>
    <property type="project" value="UniProtKB-KW"/>
</dbReference>
<feature type="active site" evidence="4">
    <location>
        <position position="141"/>
    </location>
</feature>
<organism evidence="8 9">
    <name type="scientific">Candidatus Pelagibacter giovannonii</name>
    <dbReference type="NCBI Taxonomy" id="2563896"/>
    <lineage>
        <taxon>Bacteria</taxon>
        <taxon>Pseudomonadati</taxon>
        <taxon>Pseudomonadota</taxon>
        <taxon>Alphaproteobacteria</taxon>
        <taxon>Candidatus Pelagibacterales</taxon>
        <taxon>Candidatus Pelagibacteraceae</taxon>
        <taxon>Candidatus Pelagibacter</taxon>
    </lineage>
</organism>
<dbReference type="PROSITE" id="PS01129">
    <property type="entry name" value="PSI_RLU"/>
    <property type="match status" value="1"/>
</dbReference>
<dbReference type="GO" id="GO:0160140">
    <property type="term" value="F:23S rRNA pseudouridine(1911/1915/1917) synthase activity"/>
    <property type="evidence" value="ECO:0007669"/>
    <property type="project" value="UniProtKB-EC"/>
</dbReference>
<dbReference type="InterPro" id="IPR036986">
    <property type="entry name" value="S4_RNA-bd_sf"/>
</dbReference>
<dbReference type="EC" id="5.4.99.-" evidence="6"/>
<dbReference type="Proteomes" id="UP000501094">
    <property type="component" value="Chromosome"/>
</dbReference>
<evidence type="ECO:0000256" key="2">
    <source>
        <dbReference type="ARBA" id="ARBA00023235"/>
    </source>
</evidence>
<evidence type="ECO:0000256" key="1">
    <source>
        <dbReference type="ARBA" id="ARBA00010876"/>
    </source>
</evidence>
<dbReference type="NCBIfam" id="TIGR00005">
    <property type="entry name" value="rluA_subfam"/>
    <property type="match status" value="1"/>
</dbReference>
<dbReference type="PANTHER" id="PTHR21600:SF44">
    <property type="entry name" value="RIBOSOMAL LARGE SUBUNIT PSEUDOURIDINE SYNTHASE D"/>
    <property type="match status" value="1"/>
</dbReference>
<sequence length="326" mass="37614">MEKNINLIVGEDENNIRLDVFINKRESLISRTRIKNLILKEKLKINNQIINSPSKKVLFGDEIDLQIPEPKEASLKPYNFKLQIIYEDDDLLIINKPAGIIMHPGAGNYDETIVNALMHYNKDSLSTIGDELRPGIVHRIDKDTSGLIVIAKNNETHENLSHQFSEHTITRVYQLLIWGKLRPSSGKIDTFITRSSKNRQMMEVSNSKGKRAITNYKTIEIFENDKTPTLSLVECRLETGRTHQIRVHMTHMGNSIMGDGKYKKKYKKLKNIDTNLENLIYKLDRQFLHAQTLGFIHPRTNEEMTFTSILPQELENILVLLRNIGK</sequence>
<dbReference type="SUPFAM" id="SSF55174">
    <property type="entry name" value="Alpha-L RNA-binding motif"/>
    <property type="match status" value="1"/>
</dbReference>
<reference evidence="8 9" key="1">
    <citation type="journal article" date="2020" name="Nat. Microbiol.">
        <title>Lysogenic host-virus interactions in SAR11 marine bacteria.</title>
        <authorList>
            <person name="Morris R.M."/>
            <person name="Cain K.R."/>
            <person name="Hvorecny K.L."/>
            <person name="Kollman J.M."/>
        </authorList>
    </citation>
    <scope>NUCLEOTIDE SEQUENCE [LARGE SCALE GENOMIC DNA]</scope>
    <source>
        <strain evidence="8 9">NP1</strain>
    </source>
</reference>
<feature type="domain" description="RNA-binding S4" evidence="7">
    <location>
        <begin position="16"/>
        <end position="76"/>
    </location>
</feature>
<dbReference type="EMBL" id="CP038852">
    <property type="protein sequence ID" value="QIZ20757.1"/>
    <property type="molecule type" value="Genomic_DNA"/>
</dbReference>
<name>A0A6H1Q1G4_9PROT</name>
<dbReference type="InterPro" id="IPR050188">
    <property type="entry name" value="RluA_PseudoU_synthase"/>
</dbReference>
<comment type="catalytic activity">
    <reaction evidence="6">
        <text>a uridine in RNA = a pseudouridine in RNA</text>
        <dbReference type="Rhea" id="RHEA:48348"/>
        <dbReference type="Rhea" id="RHEA-COMP:12068"/>
        <dbReference type="Rhea" id="RHEA-COMP:12069"/>
        <dbReference type="ChEBI" id="CHEBI:65314"/>
        <dbReference type="ChEBI" id="CHEBI:65315"/>
    </reaction>
</comment>
<dbReference type="Pfam" id="PF00849">
    <property type="entry name" value="PseudoU_synth_2"/>
    <property type="match status" value="1"/>
</dbReference>
<dbReference type="KEGG" id="peg:E5R92_03025"/>
<gene>
    <name evidence="8" type="ORF">E5R92_03025</name>
</gene>
<dbReference type="Pfam" id="PF01479">
    <property type="entry name" value="S4"/>
    <property type="match status" value="1"/>
</dbReference>
<dbReference type="InterPro" id="IPR006145">
    <property type="entry name" value="PsdUridine_synth_RsuA/RluA"/>
</dbReference>
<dbReference type="PANTHER" id="PTHR21600">
    <property type="entry name" value="MITOCHONDRIAL RNA PSEUDOURIDINE SYNTHASE"/>
    <property type="match status" value="1"/>
</dbReference>
<dbReference type="PROSITE" id="PS50889">
    <property type="entry name" value="S4"/>
    <property type="match status" value="1"/>
</dbReference>
<dbReference type="Gene3D" id="3.10.290.10">
    <property type="entry name" value="RNA-binding S4 domain"/>
    <property type="match status" value="1"/>
</dbReference>
<evidence type="ECO:0000313" key="9">
    <source>
        <dbReference type="Proteomes" id="UP000501094"/>
    </source>
</evidence>
<dbReference type="InterPro" id="IPR020103">
    <property type="entry name" value="PsdUridine_synth_cat_dom_sf"/>
</dbReference>
<dbReference type="GO" id="GO:0000455">
    <property type="term" value="P:enzyme-directed rRNA pseudouridine synthesis"/>
    <property type="evidence" value="ECO:0007669"/>
    <property type="project" value="TreeGrafter"/>
</dbReference>
<dbReference type="SMART" id="SM00363">
    <property type="entry name" value="S4"/>
    <property type="match status" value="1"/>
</dbReference>
<keyword evidence="9" id="KW-1185">Reference proteome</keyword>
<comment type="function">
    <text evidence="6">Responsible for synthesis of pseudouridine from uracil.</text>
</comment>
<dbReference type="Gene3D" id="3.30.2350.10">
    <property type="entry name" value="Pseudouridine synthase"/>
    <property type="match status" value="1"/>
</dbReference>
<protein>
    <recommendedName>
        <fullName evidence="6">Pseudouridine synthase</fullName>
        <ecNumber evidence="6">5.4.99.-</ecNumber>
    </recommendedName>
</protein>